<dbReference type="AlphaFoldDB" id="A0A8T3B3E9"/>
<keyword evidence="2 6" id="KW-0812">Transmembrane</keyword>
<reference evidence="8" key="1">
    <citation type="journal article" date="2022" name="Front. Genet.">
        <title>Chromosome-Scale Assembly of the Dendrobium nobile Genome Provides Insights Into the Molecular Mechanism of the Biosynthesis of the Medicinal Active Ingredient of Dendrobium.</title>
        <authorList>
            <person name="Xu Q."/>
            <person name="Niu S.-C."/>
            <person name="Li K.-L."/>
            <person name="Zheng P.-J."/>
            <person name="Zhang X.-J."/>
            <person name="Jia Y."/>
            <person name="Liu Y."/>
            <person name="Niu Y.-X."/>
            <person name="Yu L.-H."/>
            <person name="Chen D.-F."/>
            <person name="Zhang G.-Q."/>
        </authorList>
    </citation>
    <scope>NUCLEOTIDE SEQUENCE</scope>
    <source>
        <tissue evidence="8">Leaf</tissue>
    </source>
</reference>
<evidence type="ECO:0000256" key="5">
    <source>
        <dbReference type="ARBA" id="ARBA00023136"/>
    </source>
</evidence>
<evidence type="ECO:0000256" key="2">
    <source>
        <dbReference type="ARBA" id="ARBA00022692"/>
    </source>
</evidence>
<evidence type="ECO:0000313" key="8">
    <source>
        <dbReference type="EMBL" id="KAI0503525.1"/>
    </source>
</evidence>
<gene>
    <name evidence="8" type="ORF">KFK09_014459</name>
</gene>
<dbReference type="PANTHER" id="PTHR10994:SF62">
    <property type="entry name" value="RETICULON-LIKE PROTEIN B8"/>
    <property type="match status" value="1"/>
</dbReference>
<comment type="subcellular location">
    <subcellularLocation>
        <location evidence="1 6">Endoplasmic reticulum membrane</location>
        <topology evidence="1 6">Multi-pass membrane protein</topology>
    </subcellularLocation>
</comment>
<feature type="transmembrane region" description="Helical" evidence="6">
    <location>
        <begin position="133"/>
        <end position="148"/>
    </location>
</feature>
<evidence type="ECO:0000256" key="1">
    <source>
        <dbReference type="ARBA" id="ARBA00004477"/>
    </source>
</evidence>
<dbReference type="Pfam" id="PF02453">
    <property type="entry name" value="Reticulon"/>
    <property type="match status" value="1"/>
</dbReference>
<feature type="transmembrane region" description="Helical" evidence="6">
    <location>
        <begin position="32"/>
        <end position="54"/>
    </location>
</feature>
<proteinExistence type="predicted"/>
<keyword evidence="9" id="KW-1185">Reference proteome</keyword>
<evidence type="ECO:0000313" key="9">
    <source>
        <dbReference type="Proteomes" id="UP000829196"/>
    </source>
</evidence>
<accession>A0A8T3B3E9</accession>
<keyword evidence="4 6" id="KW-1133">Transmembrane helix</keyword>
<dbReference type="Proteomes" id="UP000829196">
    <property type="component" value="Unassembled WGS sequence"/>
</dbReference>
<dbReference type="SMR" id="A0A8T3B3E9"/>
<protein>
    <recommendedName>
        <fullName evidence="6">Reticulon-like protein</fullName>
    </recommendedName>
</protein>
<feature type="transmembrane region" description="Helical" evidence="6">
    <location>
        <begin position="227"/>
        <end position="254"/>
    </location>
</feature>
<feature type="domain" description="Reticulon" evidence="7">
    <location>
        <begin position="122"/>
        <end position="308"/>
    </location>
</feature>
<feature type="transmembrane region" description="Helical" evidence="6">
    <location>
        <begin position="6"/>
        <end position="25"/>
    </location>
</feature>
<dbReference type="GO" id="GO:0009617">
    <property type="term" value="P:response to bacterium"/>
    <property type="evidence" value="ECO:0007669"/>
    <property type="project" value="InterPro"/>
</dbReference>
<feature type="transmembrane region" description="Helical" evidence="6">
    <location>
        <begin position="196"/>
        <end position="215"/>
    </location>
</feature>
<name>A0A8T3B3E9_DENNO</name>
<dbReference type="OrthoDB" id="567788at2759"/>
<organism evidence="8 9">
    <name type="scientific">Dendrobium nobile</name>
    <name type="common">Orchid</name>
    <dbReference type="NCBI Taxonomy" id="94219"/>
    <lineage>
        <taxon>Eukaryota</taxon>
        <taxon>Viridiplantae</taxon>
        <taxon>Streptophyta</taxon>
        <taxon>Embryophyta</taxon>
        <taxon>Tracheophyta</taxon>
        <taxon>Spermatophyta</taxon>
        <taxon>Magnoliopsida</taxon>
        <taxon>Liliopsida</taxon>
        <taxon>Asparagales</taxon>
        <taxon>Orchidaceae</taxon>
        <taxon>Epidendroideae</taxon>
        <taxon>Malaxideae</taxon>
        <taxon>Dendrobiinae</taxon>
        <taxon>Dendrobium</taxon>
    </lineage>
</organism>
<dbReference type="GO" id="GO:0005789">
    <property type="term" value="C:endoplasmic reticulum membrane"/>
    <property type="evidence" value="ECO:0007669"/>
    <property type="project" value="UniProtKB-SubCell"/>
</dbReference>
<feature type="transmembrane region" description="Helical" evidence="6">
    <location>
        <begin position="155"/>
        <end position="176"/>
    </location>
</feature>
<dbReference type="PROSITE" id="PS50845">
    <property type="entry name" value="RETICULON"/>
    <property type="match status" value="1"/>
</dbReference>
<dbReference type="InterPro" id="IPR003388">
    <property type="entry name" value="Reticulon"/>
</dbReference>
<dbReference type="EMBL" id="JAGYWB010000011">
    <property type="protein sequence ID" value="KAI0503525.1"/>
    <property type="molecule type" value="Genomic_DNA"/>
</dbReference>
<evidence type="ECO:0000256" key="6">
    <source>
        <dbReference type="RuleBase" id="RU363132"/>
    </source>
</evidence>
<comment type="caution">
    <text evidence="6">Lacks conserved residue(s) required for the propagation of feature annotation.</text>
</comment>
<evidence type="ECO:0000256" key="4">
    <source>
        <dbReference type="ARBA" id="ARBA00022989"/>
    </source>
</evidence>
<evidence type="ECO:0000256" key="3">
    <source>
        <dbReference type="ARBA" id="ARBA00022824"/>
    </source>
</evidence>
<sequence length="308" mass="34205">MIFPFFNDILGLIGALAFWPLTIFFPVKISSMACLMVSIVAACGSIQGLIHALAENKMYDHRKSGENILENIIETIADAVPKQKSGGFFNEGASVADKLNNKINKHFGRQKSVHHILGGGKSADVFLWRNKKISSSVLVGATLVWVFFEWLDYHFLTLVCFALVIGMVVQFVWANASGIINRSSSEVPRLVLPNEYFVNAAVSIGAQVNMFLGFIQDVACGRDLKMFAMVVLGLWAAAVIGSWCNFLTVLYIGFVAVHTVPVLYEKYEDQVDDFIYNLLGQLQLQYRKLDQGVLSKIPKGNLKSKKNE</sequence>
<dbReference type="PANTHER" id="PTHR10994">
    <property type="entry name" value="RETICULON"/>
    <property type="match status" value="1"/>
</dbReference>
<keyword evidence="3 6" id="KW-0256">Endoplasmic reticulum</keyword>
<keyword evidence="5 6" id="KW-0472">Membrane</keyword>
<comment type="caution">
    <text evidence="8">The sequence shown here is derived from an EMBL/GenBank/DDBJ whole genome shotgun (WGS) entry which is preliminary data.</text>
</comment>
<dbReference type="InterPro" id="IPR045064">
    <property type="entry name" value="Reticulon-like"/>
</dbReference>
<evidence type="ECO:0000259" key="7">
    <source>
        <dbReference type="PROSITE" id="PS50845"/>
    </source>
</evidence>